<dbReference type="SUPFAM" id="SSF48452">
    <property type="entry name" value="TPR-like"/>
    <property type="match status" value="2"/>
</dbReference>
<evidence type="ECO:0008006" key="4">
    <source>
        <dbReference type="Google" id="ProtNLM"/>
    </source>
</evidence>
<reference evidence="2 3" key="1">
    <citation type="submission" date="2022-01" db="EMBL/GenBank/DDBJ databases">
        <title>Paraglaciecola sp. G1-23.</title>
        <authorList>
            <person name="Jin M.S."/>
            <person name="Han D.M."/>
            <person name="Kim H.M."/>
            <person name="Jeon C.O."/>
        </authorList>
    </citation>
    <scope>NUCLEOTIDE SEQUENCE [LARGE SCALE GENOMIC DNA]</scope>
    <source>
        <strain evidence="2 3">G1-23</strain>
    </source>
</reference>
<feature type="signal peptide" evidence="1">
    <location>
        <begin position="1"/>
        <end position="26"/>
    </location>
</feature>
<dbReference type="SMART" id="SM00028">
    <property type="entry name" value="TPR"/>
    <property type="match status" value="4"/>
</dbReference>
<dbReference type="PANTHER" id="PTHR12558:SF13">
    <property type="entry name" value="CELL DIVISION CYCLE PROTEIN 27 HOMOLOG"/>
    <property type="match status" value="1"/>
</dbReference>
<evidence type="ECO:0000313" key="2">
    <source>
        <dbReference type="EMBL" id="MCF2946889.1"/>
    </source>
</evidence>
<organism evidence="2 3">
    <name type="scientific">Paraglaciecola algarum</name>
    <dbReference type="NCBI Taxonomy" id="3050085"/>
    <lineage>
        <taxon>Bacteria</taxon>
        <taxon>Pseudomonadati</taxon>
        <taxon>Pseudomonadota</taxon>
        <taxon>Gammaproteobacteria</taxon>
        <taxon>Alteromonadales</taxon>
        <taxon>Alteromonadaceae</taxon>
        <taxon>Paraglaciecola</taxon>
    </lineage>
</organism>
<dbReference type="Proteomes" id="UP001521137">
    <property type="component" value="Unassembled WGS sequence"/>
</dbReference>
<protein>
    <recommendedName>
        <fullName evidence="4">Tetratricopeptide repeat protein</fullName>
    </recommendedName>
</protein>
<dbReference type="InterPro" id="IPR019734">
    <property type="entry name" value="TPR_rpt"/>
</dbReference>
<evidence type="ECO:0000256" key="1">
    <source>
        <dbReference type="SAM" id="SignalP"/>
    </source>
</evidence>
<accession>A0ABS9D1V3</accession>
<dbReference type="PANTHER" id="PTHR12558">
    <property type="entry name" value="CELL DIVISION CYCLE 16,23,27"/>
    <property type="match status" value="1"/>
</dbReference>
<dbReference type="EMBL" id="JAKGAS010000001">
    <property type="protein sequence ID" value="MCF2946889.1"/>
    <property type="molecule type" value="Genomic_DNA"/>
</dbReference>
<evidence type="ECO:0000313" key="3">
    <source>
        <dbReference type="Proteomes" id="UP001521137"/>
    </source>
</evidence>
<keyword evidence="1" id="KW-0732">Signal</keyword>
<sequence>MNKYIKHLCAVSAFTVAFTVPSQASAQAQSKKAAPNAPIACPGYVRGKTNIPGQKTGKKVGAALDAYNNETLTEDARSEEALRILKEIDTDEPFDRAFTDNFIGKLLAGSGKGKESLEYFEKAVNSKQLNDSEQVVGIKLIADLNLQEGEYKEALKWYKEWLTVTCKESYDVYFRMANAYYQTQQYAEIIDPINKAIASAEKPNKTAYALKMTSYYNRKMYKETIAVQEEAVRIFPDDKNLWTQLGMFYMLVENHQKALSTFELAYNQGFITKPAEIKALSQLYTMNDVPIKAATVLEKHVKSGFVKKDERILTAIASSYQQAKEFKESADYYGQAADLASDPGLYFKQGNMLYIAERPNEALKALQKALDEGADNKGRIHMVMMEANFYQGRYKQAYEHIQEAKKDKSTRRNARSWESFIKEKAKNNGVTL</sequence>
<name>A0ABS9D1V3_9ALTE</name>
<dbReference type="InterPro" id="IPR011990">
    <property type="entry name" value="TPR-like_helical_dom_sf"/>
</dbReference>
<gene>
    <name evidence="2" type="ORF">L0668_02140</name>
</gene>
<keyword evidence="3" id="KW-1185">Reference proteome</keyword>
<dbReference type="Gene3D" id="1.25.40.10">
    <property type="entry name" value="Tetratricopeptide repeat domain"/>
    <property type="match status" value="3"/>
</dbReference>
<feature type="chain" id="PRO_5045207618" description="Tetratricopeptide repeat protein" evidence="1">
    <location>
        <begin position="27"/>
        <end position="432"/>
    </location>
</feature>
<dbReference type="RefSeq" id="WP_235310685.1">
    <property type="nucleotide sequence ID" value="NZ_JAKGAS010000001.1"/>
</dbReference>
<proteinExistence type="predicted"/>
<comment type="caution">
    <text evidence="2">The sequence shown here is derived from an EMBL/GenBank/DDBJ whole genome shotgun (WGS) entry which is preliminary data.</text>
</comment>